<feature type="compositionally biased region" description="Polar residues" evidence="1">
    <location>
        <begin position="56"/>
        <end position="71"/>
    </location>
</feature>
<reference evidence="2 4" key="1">
    <citation type="submission" date="2018-04" db="EMBL/GenBank/DDBJ databases">
        <authorList>
            <person name="Vogel A."/>
        </authorList>
    </citation>
    <scope>NUCLEOTIDE SEQUENCE [LARGE SCALE GENOMIC DNA]</scope>
</reference>
<organism evidence="2 4">
    <name type="scientific">Cuscuta campestris</name>
    <dbReference type="NCBI Taxonomy" id="132261"/>
    <lineage>
        <taxon>Eukaryota</taxon>
        <taxon>Viridiplantae</taxon>
        <taxon>Streptophyta</taxon>
        <taxon>Embryophyta</taxon>
        <taxon>Tracheophyta</taxon>
        <taxon>Spermatophyta</taxon>
        <taxon>Magnoliopsida</taxon>
        <taxon>eudicotyledons</taxon>
        <taxon>Gunneridae</taxon>
        <taxon>Pentapetalae</taxon>
        <taxon>asterids</taxon>
        <taxon>lamiids</taxon>
        <taxon>Solanales</taxon>
        <taxon>Convolvulaceae</taxon>
        <taxon>Cuscuteae</taxon>
        <taxon>Cuscuta</taxon>
        <taxon>Cuscuta subgen. Grammica</taxon>
        <taxon>Cuscuta sect. Cleistogrammica</taxon>
    </lineage>
</organism>
<name>A0A484N8F6_9ASTE</name>
<protein>
    <submittedName>
        <fullName evidence="2">Uncharacterized protein</fullName>
    </submittedName>
</protein>
<dbReference type="Proteomes" id="UP000595140">
    <property type="component" value="Unassembled WGS sequence"/>
</dbReference>
<keyword evidence="4" id="KW-1185">Reference proteome</keyword>
<gene>
    <name evidence="2" type="ORF">CCAM_LOCUS39116</name>
    <name evidence="3" type="ORF">CCAM_LOCUS39121</name>
</gene>
<evidence type="ECO:0000313" key="4">
    <source>
        <dbReference type="Proteomes" id="UP000595140"/>
    </source>
</evidence>
<evidence type="ECO:0000313" key="3">
    <source>
        <dbReference type="EMBL" id="VFQ97345.1"/>
    </source>
</evidence>
<evidence type="ECO:0000256" key="1">
    <source>
        <dbReference type="SAM" id="MobiDB-lite"/>
    </source>
</evidence>
<dbReference type="EMBL" id="OOIL02006493">
    <property type="protein sequence ID" value="VFQ97345.1"/>
    <property type="molecule type" value="Genomic_DNA"/>
</dbReference>
<dbReference type="EMBL" id="OOIL02006493">
    <property type="protein sequence ID" value="VFQ97340.1"/>
    <property type="molecule type" value="Genomic_DNA"/>
</dbReference>
<evidence type="ECO:0000313" key="2">
    <source>
        <dbReference type="EMBL" id="VFQ97340.1"/>
    </source>
</evidence>
<accession>A0A484N8F6</accession>
<proteinExistence type="predicted"/>
<sequence length="151" mass="17383">MVRIKHALPKWWKGKSSLKKELWAKHRWTRLLATKDSQQSDVHLETKEVEEDRENLTQSNLLESNMEQPGSQYAEAKARDVTEDDGLVVAEEEEPAPPLLQVDLRHFEGKHYNDMPRLEDQKAAPAVLQSDISKTAFIKAEIKLLQEQIEG</sequence>
<feature type="region of interest" description="Disordered" evidence="1">
    <location>
        <begin position="35"/>
        <end position="80"/>
    </location>
</feature>
<dbReference type="AlphaFoldDB" id="A0A484N8F6"/>